<comment type="catalytic activity">
    <reaction evidence="1">
        <text>ATP + protein L-histidine = ADP + protein N-phospho-L-histidine.</text>
        <dbReference type="EC" id="2.7.13.3"/>
    </reaction>
</comment>
<evidence type="ECO:0000256" key="3">
    <source>
        <dbReference type="ARBA" id="ARBA00022553"/>
    </source>
</evidence>
<dbReference type="GO" id="GO:0046983">
    <property type="term" value="F:protein dimerization activity"/>
    <property type="evidence" value="ECO:0007669"/>
    <property type="project" value="InterPro"/>
</dbReference>
<dbReference type="InterPro" id="IPR003594">
    <property type="entry name" value="HATPase_dom"/>
</dbReference>
<keyword evidence="9" id="KW-1133">Transmembrane helix</keyword>
<keyword evidence="9" id="KW-0812">Transmembrane</keyword>
<evidence type="ECO:0000256" key="4">
    <source>
        <dbReference type="ARBA" id="ARBA00022679"/>
    </source>
</evidence>
<feature type="domain" description="Histidine kinase/HSP90-like ATPase" evidence="10">
    <location>
        <begin position="315"/>
        <end position="401"/>
    </location>
</feature>
<feature type="transmembrane region" description="Helical" evidence="9">
    <location>
        <begin position="49"/>
        <end position="68"/>
    </location>
</feature>
<evidence type="ECO:0000256" key="2">
    <source>
        <dbReference type="ARBA" id="ARBA00012438"/>
    </source>
</evidence>
<keyword evidence="6" id="KW-0418">Kinase</keyword>
<evidence type="ECO:0000259" key="10">
    <source>
        <dbReference type="Pfam" id="PF02518"/>
    </source>
</evidence>
<dbReference type="SUPFAM" id="SSF55874">
    <property type="entry name" value="ATPase domain of HSP90 chaperone/DNA topoisomerase II/histidine kinase"/>
    <property type="match status" value="1"/>
</dbReference>
<dbReference type="PANTHER" id="PTHR24421:SF10">
    <property type="entry name" value="NITRATE_NITRITE SENSOR PROTEIN NARQ"/>
    <property type="match status" value="1"/>
</dbReference>
<evidence type="ECO:0000256" key="7">
    <source>
        <dbReference type="ARBA" id="ARBA00022840"/>
    </source>
</evidence>
<evidence type="ECO:0000256" key="8">
    <source>
        <dbReference type="ARBA" id="ARBA00023012"/>
    </source>
</evidence>
<evidence type="ECO:0000259" key="11">
    <source>
        <dbReference type="Pfam" id="PF07730"/>
    </source>
</evidence>
<dbReference type="PANTHER" id="PTHR24421">
    <property type="entry name" value="NITRATE/NITRITE SENSOR PROTEIN NARX-RELATED"/>
    <property type="match status" value="1"/>
</dbReference>
<keyword evidence="8" id="KW-0902">Two-component regulatory system</keyword>
<organism evidence="12 13">
    <name type="scientific">Litorihabitans aurantiacus</name>
    <dbReference type="NCBI Taxonomy" id="1930061"/>
    <lineage>
        <taxon>Bacteria</taxon>
        <taxon>Bacillati</taxon>
        <taxon>Actinomycetota</taxon>
        <taxon>Actinomycetes</taxon>
        <taxon>Micrococcales</taxon>
        <taxon>Beutenbergiaceae</taxon>
        <taxon>Litorihabitans</taxon>
    </lineage>
</organism>
<keyword evidence="3" id="KW-0597">Phosphoprotein</keyword>
<evidence type="ECO:0000256" key="1">
    <source>
        <dbReference type="ARBA" id="ARBA00000085"/>
    </source>
</evidence>
<feature type="transmembrane region" description="Helical" evidence="9">
    <location>
        <begin position="14"/>
        <end position="37"/>
    </location>
</feature>
<evidence type="ECO:0000256" key="9">
    <source>
        <dbReference type="SAM" id="Phobius"/>
    </source>
</evidence>
<dbReference type="EMBL" id="BSUM01000001">
    <property type="protein sequence ID" value="GMA32624.1"/>
    <property type="molecule type" value="Genomic_DNA"/>
</dbReference>
<keyword evidence="5" id="KW-0547">Nucleotide-binding</keyword>
<dbReference type="EC" id="2.7.13.3" evidence="2"/>
<protein>
    <recommendedName>
        <fullName evidence="2">histidine kinase</fullName>
        <ecNumber evidence="2">2.7.13.3</ecNumber>
    </recommendedName>
</protein>
<keyword evidence="13" id="KW-1185">Reference proteome</keyword>
<dbReference type="InterPro" id="IPR011712">
    <property type="entry name" value="Sig_transdc_His_kin_sub3_dim/P"/>
</dbReference>
<keyword evidence="9" id="KW-0472">Membrane</keyword>
<dbReference type="Pfam" id="PF07730">
    <property type="entry name" value="HisKA_3"/>
    <property type="match status" value="1"/>
</dbReference>
<accession>A0AA37XG46</accession>
<dbReference type="Proteomes" id="UP001157161">
    <property type="component" value="Unassembled WGS sequence"/>
</dbReference>
<evidence type="ECO:0000313" key="12">
    <source>
        <dbReference type="EMBL" id="GMA32624.1"/>
    </source>
</evidence>
<sequence length="418" mass="43575">MPDGGAHPSRWRRVLGHLGTIGAVLSVALAGVIFSAFQGLAHQDSAPLFAWSALSTMAALGTGASMIWRRRAPLVVLLVNAGAALLLPLDPLGTLVVLPWVLAVAPLRRAAWCTALAAAVTGVTLGRDAVREAPGILFTSTVQATGEVLVMTWWGYVILGVVLLAASVGAGAVRRLRASAAGARVSARAQARSAALLRGELNRQEERELIAREMHDTVAHHLSIVSLHAAVLEVTTTDPSVPESARAVRKSAHRALEEMRGLISTLRDSQTQGYTGSQPTLADLPRLVADARGAGVAIADDIVLIGADPPPALTRAVYRIVQEALTNALKHAPGAGVRLAVRATSGVGVEIVVANWTRAHDGGADHRASSHAHGLALTGAGAGVIGMRERAEALGGQLWAGQDGQVWVVRGQLPWVVR</sequence>
<reference evidence="12" key="2">
    <citation type="submission" date="2023-02" db="EMBL/GenBank/DDBJ databases">
        <authorList>
            <person name="Sun Q."/>
            <person name="Mori K."/>
        </authorList>
    </citation>
    <scope>NUCLEOTIDE SEQUENCE</scope>
    <source>
        <strain evidence="12">NBRC 112290</strain>
    </source>
</reference>
<dbReference type="CDD" id="cd16917">
    <property type="entry name" value="HATPase_UhpB-NarQ-NarX-like"/>
    <property type="match status" value="1"/>
</dbReference>
<keyword evidence="7" id="KW-0067">ATP-binding</keyword>
<gene>
    <name evidence="12" type="ORF">GCM10025875_26160</name>
</gene>
<feature type="domain" description="Signal transduction histidine kinase subgroup 3 dimerisation and phosphoacceptor" evidence="11">
    <location>
        <begin position="206"/>
        <end position="269"/>
    </location>
</feature>
<proteinExistence type="predicted"/>
<evidence type="ECO:0000256" key="5">
    <source>
        <dbReference type="ARBA" id="ARBA00022741"/>
    </source>
</evidence>
<dbReference type="GO" id="GO:0005524">
    <property type="term" value="F:ATP binding"/>
    <property type="evidence" value="ECO:0007669"/>
    <property type="project" value="UniProtKB-KW"/>
</dbReference>
<comment type="caution">
    <text evidence="12">The sequence shown here is derived from an EMBL/GenBank/DDBJ whole genome shotgun (WGS) entry which is preliminary data.</text>
</comment>
<dbReference type="Gene3D" id="1.20.5.1930">
    <property type="match status" value="1"/>
</dbReference>
<dbReference type="Pfam" id="PF02518">
    <property type="entry name" value="HATPase_c"/>
    <property type="match status" value="1"/>
</dbReference>
<evidence type="ECO:0000256" key="6">
    <source>
        <dbReference type="ARBA" id="ARBA00022777"/>
    </source>
</evidence>
<dbReference type="GO" id="GO:0016020">
    <property type="term" value="C:membrane"/>
    <property type="evidence" value="ECO:0007669"/>
    <property type="project" value="InterPro"/>
</dbReference>
<keyword evidence="4" id="KW-0808">Transferase</keyword>
<dbReference type="InterPro" id="IPR050482">
    <property type="entry name" value="Sensor_HK_TwoCompSys"/>
</dbReference>
<reference evidence="12" key="1">
    <citation type="journal article" date="2014" name="Int. J. Syst. Evol. Microbiol.">
        <title>Complete genome sequence of Corynebacterium casei LMG S-19264T (=DSM 44701T), isolated from a smear-ripened cheese.</title>
        <authorList>
            <consortium name="US DOE Joint Genome Institute (JGI-PGF)"/>
            <person name="Walter F."/>
            <person name="Albersmeier A."/>
            <person name="Kalinowski J."/>
            <person name="Ruckert C."/>
        </authorList>
    </citation>
    <scope>NUCLEOTIDE SEQUENCE</scope>
    <source>
        <strain evidence="12">NBRC 112290</strain>
    </source>
</reference>
<evidence type="ECO:0000313" key="13">
    <source>
        <dbReference type="Proteomes" id="UP001157161"/>
    </source>
</evidence>
<dbReference type="AlphaFoldDB" id="A0AA37XG46"/>
<name>A0AA37XG46_9MICO</name>
<dbReference type="GO" id="GO:0000155">
    <property type="term" value="F:phosphorelay sensor kinase activity"/>
    <property type="evidence" value="ECO:0007669"/>
    <property type="project" value="InterPro"/>
</dbReference>
<dbReference type="RefSeq" id="WP_284251302.1">
    <property type="nucleotide sequence ID" value="NZ_BSUM01000001.1"/>
</dbReference>
<feature type="transmembrane region" description="Helical" evidence="9">
    <location>
        <begin position="153"/>
        <end position="173"/>
    </location>
</feature>
<feature type="transmembrane region" description="Helical" evidence="9">
    <location>
        <begin position="75"/>
        <end position="102"/>
    </location>
</feature>
<dbReference type="InterPro" id="IPR036890">
    <property type="entry name" value="HATPase_C_sf"/>
</dbReference>
<dbReference type="Gene3D" id="3.30.565.10">
    <property type="entry name" value="Histidine kinase-like ATPase, C-terminal domain"/>
    <property type="match status" value="1"/>
</dbReference>